<reference evidence="1 2" key="1">
    <citation type="submission" date="2015-09" db="EMBL/GenBank/DDBJ databases">
        <title>Sorangium comparison.</title>
        <authorList>
            <person name="Zaburannyi N."/>
            <person name="Bunk B."/>
            <person name="Overmann J."/>
            <person name="Mueller R."/>
        </authorList>
    </citation>
    <scope>NUCLEOTIDE SEQUENCE [LARGE SCALE GENOMIC DNA]</scope>
    <source>
        <strain evidence="1 2">So ce26</strain>
    </source>
</reference>
<dbReference type="EMBL" id="CP012673">
    <property type="protein sequence ID" value="AUX43277.1"/>
    <property type="molecule type" value="Genomic_DNA"/>
</dbReference>
<dbReference type="RefSeq" id="WP_104981976.1">
    <property type="nucleotide sequence ID" value="NZ_CP012673.1"/>
</dbReference>
<proteinExistence type="predicted"/>
<dbReference type="OrthoDB" id="5517888at2"/>
<dbReference type="AlphaFoldDB" id="A0A2L0EVF2"/>
<protein>
    <submittedName>
        <fullName evidence="1">Uncharacterized protein</fullName>
    </submittedName>
</protein>
<dbReference type="Proteomes" id="UP000238348">
    <property type="component" value="Chromosome"/>
</dbReference>
<evidence type="ECO:0000313" key="1">
    <source>
        <dbReference type="EMBL" id="AUX43277.1"/>
    </source>
</evidence>
<sequence length="136" mass="14425">MSPPGHDRGEARRRTGQAAGLSALLLLVGIAPVAGDIGSCGQPPEELDPHKFFSFKAQWDCARCAECGLGTRACDAACSFTTAPEFPSGCYPLVHDGEVCLHRLMEASCDEYRGYVADEGASTPTECNFCPLDEAP</sequence>
<evidence type="ECO:0000313" key="2">
    <source>
        <dbReference type="Proteomes" id="UP000238348"/>
    </source>
</evidence>
<accession>A0A2L0EVF2</accession>
<name>A0A2L0EVF2_SORCE</name>
<gene>
    <name evidence="1" type="ORF">SOCE26_047210</name>
</gene>
<organism evidence="1 2">
    <name type="scientific">Sorangium cellulosum</name>
    <name type="common">Polyangium cellulosum</name>
    <dbReference type="NCBI Taxonomy" id="56"/>
    <lineage>
        <taxon>Bacteria</taxon>
        <taxon>Pseudomonadati</taxon>
        <taxon>Myxococcota</taxon>
        <taxon>Polyangia</taxon>
        <taxon>Polyangiales</taxon>
        <taxon>Polyangiaceae</taxon>
        <taxon>Sorangium</taxon>
    </lineage>
</organism>